<dbReference type="Proteomes" id="UP000268727">
    <property type="component" value="Unassembled WGS sequence"/>
</dbReference>
<dbReference type="GO" id="GO:0043709">
    <property type="term" value="P:cell adhesion involved in single-species biofilm formation"/>
    <property type="evidence" value="ECO:0007669"/>
    <property type="project" value="TreeGrafter"/>
</dbReference>
<dbReference type="InterPro" id="IPR000160">
    <property type="entry name" value="GGDEF_dom"/>
</dbReference>
<evidence type="ECO:0000313" key="2">
    <source>
        <dbReference type="EMBL" id="ROP37296.1"/>
    </source>
</evidence>
<accession>A0A3N1H4G0</accession>
<evidence type="ECO:0000313" key="3">
    <source>
        <dbReference type="Proteomes" id="UP000268727"/>
    </source>
</evidence>
<dbReference type="InterPro" id="IPR050469">
    <property type="entry name" value="Diguanylate_Cyclase"/>
</dbReference>
<dbReference type="PANTHER" id="PTHR45138:SF9">
    <property type="entry name" value="DIGUANYLATE CYCLASE DGCM-RELATED"/>
    <property type="match status" value="1"/>
</dbReference>
<sequence>MFASVVKQDGKHSSARCWMCGTPVEGRWALDDRTGLLTWRSWQDAATQALARMSGPRQGALLFIDLNRFKVINDRYGHLAGDMVLAAVADVLRSATRHGDLIGRYGGDEFVVLLTRCDVTDAREVAQRIAKGIRALVVAVTTVNGVAAAHVAGLSASIGMALTDAAPALGELVLAADAALLASKEDGRQAEACAVGSRRGDDR</sequence>
<comment type="caution">
    <text evidence="2">The sequence shown here is derived from an EMBL/GenBank/DDBJ whole genome shotgun (WGS) entry which is preliminary data.</text>
</comment>
<dbReference type="AlphaFoldDB" id="A0A3N1H4G0"/>
<dbReference type="GO" id="GO:0005886">
    <property type="term" value="C:plasma membrane"/>
    <property type="evidence" value="ECO:0007669"/>
    <property type="project" value="TreeGrafter"/>
</dbReference>
<dbReference type="PANTHER" id="PTHR45138">
    <property type="entry name" value="REGULATORY COMPONENTS OF SENSORY TRANSDUCTION SYSTEM"/>
    <property type="match status" value="1"/>
</dbReference>
<evidence type="ECO:0000259" key="1">
    <source>
        <dbReference type="PROSITE" id="PS50887"/>
    </source>
</evidence>
<dbReference type="GO" id="GO:1902201">
    <property type="term" value="P:negative regulation of bacterial-type flagellum-dependent cell motility"/>
    <property type="evidence" value="ECO:0007669"/>
    <property type="project" value="TreeGrafter"/>
</dbReference>
<dbReference type="PROSITE" id="PS50887">
    <property type="entry name" value="GGDEF"/>
    <property type="match status" value="1"/>
</dbReference>
<protein>
    <submittedName>
        <fullName evidence="2">Diguanylate cyclase (GGDEF)-like protein</fullName>
    </submittedName>
</protein>
<dbReference type="NCBIfam" id="TIGR00254">
    <property type="entry name" value="GGDEF"/>
    <property type="match status" value="1"/>
</dbReference>
<organism evidence="2 3">
    <name type="scientific">Saccharothrix texasensis</name>
    <dbReference type="NCBI Taxonomy" id="103734"/>
    <lineage>
        <taxon>Bacteria</taxon>
        <taxon>Bacillati</taxon>
        <taxon>Actinomycetota</taxon>
        <taxon>Actinomycetes</taxon>
        <taxon>Pseudonocardiales</taxon>
        <taxon>Pseudonocardiaceae</taxon>
        <taxon>Saccharothrix</taxon>
    </lineage>
</organism>
<dbReference type="Gene3D" id="3.30.70.270">
    <property type="match status" value="1"/>
</dbReference>
<keyword evidence="3" id="KW-1185">Reference proteome</keyword>
<dbReference type="InterPro" id="IPR043128">
    <property type="entry name" value="Rev_trsase/Diguanyl_cyclase"/>
</dbReference>
<dbReference type="SMART" id="SM00267">
    <property type="entry name" value="GGDEF"/>
    <property type="match status" value="1"/>
</dbReference>
<dbReference type="Pfam" id="PF00990">
    <property type="entry name" value="GGDEF"/>
    <property type="match status" value="1"/>
</dbReference>
<reference evidence="2 3" key="1">
    <citation type="submission" date="2018-11" db="EMBL/GenBank/DDBJ databases">
        <title>Sequencing the genomes of 1000 actinobacteria strains.</title>
        <authorList>
            <person name="Klenk H.-P."/>
        </authorList>
    </citation>
    <scope>NUCLEOTIDE SEQUENCE [LARGE SCALE GENOMIC DNA]</scope>
    <source>
        <strain evidence="2 3">DSM 44231</strain>
    </source>
</reference>
<name>A0A3N1H4G0_9PSEU</name>
<gene>
    <name evidence="2" type="ORF">EDD40_2601</name>
</gene>
<dbReference type="SUPFAM" id="SSF55073">
    <property type="entry name" value="Nucleotide cyclase"/>
    <property type="match status" value="1"/>
</dbReference>
<feature type="domain" description="GGDEF" evidence="1">
    <location>
        <begin position="57"/>
        <end position="196"/>
    </location>
</feature>
<dbReference type="InterPro" id="IPR029787">
    <property type="entry name" value="Nucleotide_cyclase"/>
</dbReference>
<dbReference type="CDD" id="cd01949">
    <property type="entry name" value="GGDEF"/>
    <property type="match status" value="1"/>
</dbReference>
<dbReference type="EMBL" id="RJKM01000001">
    <property type="protein sequence ID" value="ROP37296.1"/>
    <property type="molecule type" value="Genomic_DNA"/>
</dbReference>
<proteinExistence type="predicted"/>
<dbReference type="GO" id="GO:0052621">
    <property type="term" value="F:diguanylate cyclase activity"/>
    <property type="evidence" value="ECO:0007669"/>
    <property type="project" value="TreeGrafter"/>
</dbReference>